<dbReference type="Gene3D" id="2.10.110.10">
    <property type="entry name" value="Cysteine Rich Protein"/>
    <property type="match status" value="2"/>
</dbReference>
<evidence type="ECO:0000256" key="1">
    <source>
        <dbReference type="ARBA" id="ARBA00022723"/>
    </source>
</evidence>
<reference evidence="7 8" key="1">
    <citation type="journal article" date="2018" name="Gigascience">
        <title>Genomes of trombidid mites reveal novel predicted allergens and laterally-transferred genes associated with secondary metabolism.</title>
        <authorList>
            <person name="Dong X."/>
            <person name="Chaisiri K."/>
            <person name="Xia D."/>
            <person name="Armstrong S.D."/>
            <person name="Fang Y."/>
            <person name="Donnelly M.J."/>
            <person name="Kadowaki T."/>
            <person name="McGarry J.W."/>
            <person name="Darby A.C."/>
            <person name="Makepeace B.L."/>
        </authorList>
    </citation>
    <scope>NUCLEOTIDE SEQUENCE [LARGE SCALE GENOMIC DNA]</scope>
    <source>
        <strain evidence="7">UoL-WK</strain>
    </source>
</reference>
<feature type="domain" description="LIM zinc-binding" evidence="6">
    <location>
        <begin position="262"/>
        <end position="323"/>
    </location>
</feature>
<dbReference type="CDD" id="cd08368">
    <property type="entry name" value="LIM"/>
    <property type="match status" value="1"/>
</dbReference>
<dbReference type="Pfam" id="PF00412">
    <property type="entry name" value="LIM"/>
    <property type="match status" value="2"/>
</dbReference>
<dbReference type="PROSITE" id="PS50023">
    <property type="entry name" value="LIM_DOMAIN_2"/>
    <property type="match status" value="2"/>
</dbReference>
<keyword evidence="1 4" id="KW-0479">Metal-binding</keyword>
<evidence type="ECO:0000313" key="8">
    <source>
        <dbReference type="Proteomes" id="UP000285301"/>
    </source>
</evidence>
<proteinExistence type="predicted"/>
<dbReference type="EMBL" id="NCKU01000287">
    <property type="protein sequence ID" value="RWS16157.1"/>
    <property type="molecule type" value="Genomic_DNA"/>
</dbReference>
<keyword evidence="8" id="KW-1185">Reference proteome</keyword>
<accession>A0A443RLL7</accession>
<dbReference type="GO" id="GO:0046872">
    <property type="term" value="F:metal ion binding"/>
    <property type="evidence" value="ECO:0007669"/>
    <property type="project" value="UniProtKB-KW"/>
</dbReference>
<dbReference type="STRING" id="1965070.A0A443RLL7"/>
<keyword evidence="3 4" id="KW-0440">LIM domain</keyword>
<feature type="compositionally biased region" description="Basic and acidic residues" evidence="5">
    <location>
        <begin position="54"/>
        <end position="127"/>
    </location>
</feature>
<evidence type="ECO:0000256" key="4">
    <source>
        <dbReference type="PROSITE-ProRule" id="PRU00125"/>
    </source>
</evidence>
<keyword evidence="2 4" id="KW-0862">Zinc</keyword>
<evidence type="ECO:0000313" key="7">
    <source>
        <dbReference type="EMBL" id="RWS16157.1"/>
    </source>
</evidence>
<dbReference type="SMART" id="SM00132">
    <property type="entry name" value="LIM"/>
    <property type="match status" value="2"/>
</dbReference>
<dbReference type="PROSITE" id="PS00478">
    <property type="entry name" value="LIM_DOMAIN_1"/>
    <property type="match status" value="2"/>
</dbReference>
<dbReference type="AlphaFoldDB" id="A0A443RLL7"/>
<protein>
    <submittedName>
        <fullName evidence="7">Cysteine-rich protein 2-like protein</fullName>
    </submittedName>
</protein>
<gene>
    <name evidence="7" type="ORF">B4U79_17189</name>
</gene>
<evidence type="ECO:0000259" key="6">
    <source>
        <dbReference type="PROSITE" id="PS50023"/>
    </source>
</evidence>
<sequence length="328" mass="37666">MDAKNEKAKEAEMKSIEVAKSPKEKVKSPKKKDSSKFKSDVPSASVGQMWTETETPKRTERNKEAKEAEKSSPEERRAKSEGKKLKGEKLEKVKTKDTSPKENEMKTVDERKLSDQKTEESMKTNAKVDKEVDSKKFEKMKITEMRPASPKIISNASTRPTIARGDSITRPVISPKCYSCIKNISEDQFVLSTEQVFHFNCFRCAICSQKLKPGNHVLYDRYVFCKEDCVPASEKEEAPSESGENLGMPLELSIHKGHPVSQKCFRCEMPVRGTDYVISKNRVWHRFCFRCNLCKRFLTPADHMMRGKDSFCRYPCYERKFVKPFTGI</sequence>
<feature type="domain" description="LIM zinc-binding" evidence="6">
    <location>
        <begin position="175"/>
        <end position="235"/>
    </location>
</feature>
<evidence type="ECO:0000256" key="2">
    <source>
        <dbReference type="ARBA" id="ARBA00022833"/>
    </source>
</evidence>
<organism evidence="7 8">
    <name type="scientific">Dinothrombium tinctorium</name>
    <dbReference type="NCBI Taxonomy" id="1965070"/>
    <lineage>
        <taxon>Eukaryota</taxon>
        <taxon>Metazoa</taxon>
        <taxon>Ecdysozoa</taxon>
        <taxon>Arthropoda</taxon>
        <taxon>Chelicerata</taxon>
        <taxon>Arachnida</taxon>
        <taxon>Acari</taxon>
        <taxon>Acariformes</taxon>
        <taxon>Trombidiformes</taxon>
        <taxon>Prostigmata</taxon>
        <taxon>Anystina</taxon>
        <taxon>Parasitengona</taxon>
        <taxon>Trombidioidea</taxon>
        <taxon>Trombidiidae</taxon>
        <taxon>Dinothrombium</taxon>
    </lineage>
</organism>
<comment type="caution">
    <text evidence="7">The sequence shown here is derived from an EMBL/GenBank/DDBJ whole genome shotgun (WGS) entry which is preliminary data.</text>
</comment>
<dbReference type="Proteomes" id="UP000285301">
    <property type="component" value="Unassembled WGS sequence"/>
</dbReference>
<feature type="compositionally biased region" description="Basic and acidic residues" evidence="5">
    <location>
        <begin position="1"/>
        <end position="39"/>
    </location>
</feature>
<dbReference type="PANTHER" id="PTHR46074">
    <property type="entry name" value="CYSTEINE-RICH PROTEIN CRIP FAMILY MEMBER"/>
    <property type="match status" value="1"/>
</dbReference>
<dbReference type="OrthoDB" id="25654at2759"/>
<evidence type="ECO:0000256" key="3">
    <source>
        <dbReference type="ARBA" id="ARBA00023038"/>
    </source>
</evidence>
<feature type="region of interest" description="Disordered" evidence="5">
    <location>
        <begin position="1"/>
        <end position="127"/>
    </location>
</feature>
<dbReference type="PANTHER" id="PTHR46074:SF5">
    <property type="entry name" value="LIM DOMAIN-CONTAINING PROTEIN C"/>
    <property type="match status" value="1"/>
</dbReference>
<name>A0A443RLL7_9ACAR</name>
<evidence type="ECO:0000256" key="5">
    <source>
        <dbReference type="SAM" id="MobiDB-lite"/>
    </source>
</evidence>
<dbReference type="InterPro" id="IPR001781">
    <property type="entry name" value="Znf_LIM"/>
</dbReference>